<name>A0A832ZW38_CALS0</name>
<accession>A0A832ZW38</accession>
<dbReference type="EMBL" id="DQVM01000087">
    <property type="protein sequence ID" value="HIQ29818.1"/>
    <property type="molecule type" value="Genomic_DNA"/>
</dbReference>
<dbReference type="AlphaFoldDB" id="A0A832ZW38"/>
<organism evidence="1 2">
    <name type="scientific">Caldiarchaeum subterraneum</name>
    <dbReference type="NCBI Taxonomy" id="311458"/>
    <lineage>
        <taxon>Archaea</taxon>
        <taxon>Nitrososphaerota</taxon>
        <taxon>Candidatus Caldarchaeales</taxon>
        <taxon>Candidatus Caldarchaeaceae</taxon>
        <taxon>Candidatus Caldarchaeum</taxon>
    </lineage>
</organism>
<sequence>MPSVDEWLSHTLRSINDALPKRVEKLTRLLEMEKPYVETVGGGRHYFSKEELQRINHQLPKEVAQTLYLPIVFTKHHEMDESVYLIRARGSEAEAFRILMQIPELPKTKNQHYTYKPLVAEFLNRYPTLAVIGYI</sequence>
<dbReference type="InterPro" id="IPR002746">
    <property type="entry name" value="UPF0216"/>
</dbReference>
<dbReference type="Pfam" id="PF01886">
    <property type="entry name" value="DUF61"/>
    <property type="match status" value="1"/>
</dbReference>
<comment type="caution">
    <text evidence="1">The sequence shown here is derived from an EMBL/GenBank/DDBJ whole genome shotgun (WGS) entry which is preliminary data.</text>
</comment>
<evidence type="ECO:0000313" key="1">
    <source>
        <dbReference type="EMBL" id="HIQ29818.1"/>
    </source>
</evidence>
<dbReference type="Proteomes" id="UP000608579">
    <property type="component" value="Unassembled WGS sequence"/>
</dbReference>
<protein>
    <submittedName>
        <fullName evidence="1">DUF61 family protein</fullName>
    </submittedName>
</protein>
<proteinExistence type="predicted"/>
<gene>
    <name evidence="1" type="ORF">EYH45_04555</name>
</gene>
<evidence type="ECO:0000313" key="2">
    <source>
        <dbReference type="Proteomes" id="UP000608579"/>
    </source>
</evidence>
<reference evidence="1" key="1">
    <citation type="journal article" date="2020" name="ISME J.">
        <title>Gammaproteobacteria mediating utilization of methyl-, sulfur- and petroleum organic compounds in deep ocean hydrothermal plumes.</title>
        <authorList>
            <person name="Zhou Z."/>
            <person name="Liu Y."/>
            <person name="Pan J."/>
            <person name="Cron B.R."/>
            <person name="Toner B.M."/>
            <person name="Anantharaman K."/>
            <person name="Breier J.A."/>
            <person name="Dick G.J."/>
            <person name="Li M."/>
        </authorList>
    </citation>
    <scope>NUCLEOTIDE SEQUENCE</scope>
    <source>
        <strain evidence="1">SZUA-1515</strain>
    </source>
</reference>